<name>A0A1G2HPY4_9BACT</name>
<dbReference type="STRING" id="1802202.A2730_02530"/>
<comment type="caution">
    <text evidence="1">The sequence shown here is derived from an EMBL/GenBank/DDBJ whole genome shotgun (WGS) entry which is preliminary data.</text>
</comment>
<sequence length="74" mass="8472">MLSKATTQLTEEVFGYFGEEDKQKAKKEPEALLISLLLVLKRELPDVSSMLSDVEEALYEDNLKKARERLVQSK</sequence>
<dbReference type="Proteomes" id="UP000176855">
    <property type="component" value="Unassembled WGS sequence"/>
</dbReference>
<evidence type="ECO:0000313" key="1">
    <source>
        <dbReference type="EMBL" id="OGZ64547.1"/>
    </source>
</evidence>
<evidence type="ECO:0000313" key="2">
    <source>
        <dbReference type="Proteomes" id="UP000176855"/>
    </source>
</evidence>
<proteinExistence type="predicted"/>
<accession>A0A1G2HPY4</accession>
<gene>
    <name evidence="1" type="ORF">A2730_02530</name>
</gene>
<dbReference type="EMBL" id="MHOO01000004">
    <property type="protein sequence ID" value="OGZ64547.1"/>
    <property type="molecule type" value="Genomic_DNA"/>
</dbReference>
<protein>
    <submittedName>
        <fullName evidence="1">Uncharacterized protein</fullName>
    </submittedName>
</protein>
<reference evidence="1 2" key="1">
    <citation type="journal article" date="2016" name="Nat. Commun.">
        <title>Thousands of microbial genomes shed light on interconnected biogeochemical processes in an aquifer system.</title>
        <authorList>
            <person name="Anantharaman K."/>
            <person name="Brown C.T."/>
            <person name="Hug L.A."/>
            <person name="Sharon I."/>
            <person name="Castelle C.J."/>
            <person name="Probst A.J."/>
            <person name="Thomas B.C."/>
            <person name="Singh A."/>
            <person name="Wilkins M.J."/>
            <person name="Karaoz U."/>
            <person name="Brodie E.L."/>
            <person name="Williams K.H."/>
            <person name="Hubbard S.S."/>
            <person name="Banfield J.F."/>
        </authorList>
    </citation>
    <scope>NUCLEOTIDE SEQUENCE [LARGE SCALE GENOMIC DNA]</scope>
</reference>
<organism evidence="1 2">
    <name type="scientific">Candidatus Staskawiczbacteria bacterium RIFCSPHIGHO2_01_FULL_39_25</name>
    <dbReference type="NCBI Taxonomy" id="1802202"/>
    <lineage>
        <taxon>Bacteria</taxon>
        <taxon>Candidatus Staskawicziibacteriota</taxon>
    </lineage>
</organism>
<dbReference type="AlphaFoldDB" id="A0A1G2HPY4"/>